<feature type="transmembrane region" description="Helical" evidence="1">
    <location>
        <begin position="93"/>
        <end position="117"/>
    </location>
</feature>
<feature type="transmembrane region" description="Helical" evidence="1">
    <location>
        <begin position="65"/>
        <end position="86"/>
    </location>
</feature>
<keyword evidence="3" id="KW-1185">Reference proteome</keyword>
<keyword evidence="1" id="KW-0472">Membrane</keyword>
<evidence type="ECO:0000256" key="1">
    <source>
        <dbReference type="SAM" id="Phobius"/>
    </source>
</evidence>
<accession>A0A1Y1SES9</accession>
<evidence type="ECO:0000313" key="3">
    <source>
        <dbReference type="Proteomes" id="UP000192342"/>
    </source>
</evidence>
<proteinExistence type="predicted"/>
<evidence type="ECO:0000313" key="2">
    <source>
        <dbReference type="EMBL" id="ORE87451.1"/>
    </source>
</evidence>
<reference evidence="2 3" key="1">
    <citation type="submission" date="2013-04" db="EMBL/GenBank/DDBJ databases">
        <title>Oceanococcus atlanticus 22II-S10r2 Genome Sequencing.</title>
        <authorList>
            <person name="Lai Q."/>
            <person name="Li G."/>
            <person name="Shao Z."/>
        </authorList>
    </citation>
    <scope>NUCLEOTIDE SEQUENCE [LARGE SCALE GENOMIC DNA]</scope>
    <source>
        <strain evidence="2 3">22II-S10r2</strain>
    </source>
</reference>
<dbReference type="Proteomes" id="UP000192342">
    <property type="component" value="Unassembled WGS sequence"/>
</dbReference>
<name>A0A1Y1SES9_9GAMM</name>
<dbReference type="AlphaFoldDB" id="A0A1Y1SES9"/>
<organism evidence="2 3">
    <name type="scientific">Oceanococcus atlanticus</name>
    <dbReference type="NCBI Taxonomy" id="1317117"/>
    <lineage>
        <taxon>Bacteria</taxon>
        <taxon>Pseudomonadati</taxon>
        <taxon>Pseudomonadota</taxon>
        <taxon>Gammaproteobacteria</taxon>
        <taxon>Chromatiales</taxon>
        <taxon>Oceanococcaceae</taxon>
        <taxon>Oceanococcus</taxon>
    </lineage>
</organism>
<feature type="transmembrane region" description="Helical" evidence="1">
    <location>
        <begin position="21"/>
        <end position="45"/>
    </location>
</feature>
<feature type="transmembrane region" description="Helical" evidence="1">
    <location>
        <begin position="129"/>
        <end position="150"/>
    </location>
</feature>
<dbReference type="Pfam" id="PF26512">
    <property type="entry name" value="SOI"/>
    <property type="match status" value="1"/>
</dbReference>
<gene>
    <name evidence="2" type="ORF">ATO7_10427</name>
</gene>
<dbReference type="InterPro" id="IPR058965">
    <property type="entry name" value="SOI/HabA-like"/>
</dbReference>
<comment type="caution">
    <text evidence="2">The sequence shown here is derived from an EMBL/GenBank/DDBJ whole genome shotgun (WGS) entry which is preliminary data.</text>
</comment>
<dbReference type="STRING" id="1317117.ATO7_10427"/>
<dbReference type="RefSeq" id="WP_083561681.1">
    <property type="nucleotide sequence ID" value="NZ_AQQV01000002.1"/>
</dbReference>
<keyword evidence="1" id="KW-0812">Transmembrane</keyword>
<dbReference type="OrthoDB" id="5739128at2"/>
<keyword evidence="1" id="KW-1133">Transmembrane helix</keyword>
<sequence length="162" mass="17334">MRPENLSAAERSRILAPAAGLFGLGLVIGLVFTFEAIGHVAAWPLLPALDIQMPGTEAAWRRTHLGLLINAIAMIAFAAAGASIRLTQGARRWYIICVCVTGWSNSLGFLVGALFGVRGLAFGGSLTNTLNYLLFLIAVPTAFAQAWLLWRGARNTRLEAQA</sequence>
<dbReference type="EMBL" id="AQQV01000002">
    <property type="protein sequence ID" value="ORE87451.1"/>
    <property type="molecule type" value="Genomic_DNA"/>
</dbReference>
<protein>
    <recommendedName>
        <fullName evidence="4">Transmembrane protein</fullName>
    </recommendedName>
</protein>
<evidence type="ECO:0008006" key="4">
    <source>
        <dbReference type="Google" id="ProtNLM"/>
    </source>
</evidence>